<keyword evidence="3" id="KW-1185">Reference proteome</keyword>
<protein>
    <submittedName>
        <fullName evidence="2">BLUF domain-containing protein</fullName>
    </submittedName>
</protein>
<dbReference type="InterPro" id="IPR007024">
    <property type="entry name" value="BLUF_domain"/>
</dbReference>
<dbReference type="GO" id="GO:0071949">
    <property type="term" value="F:FAD binding"/>
    <property type="evidence" value="ECO:0007669"/>
    <property type="project" value="InterPro"/>
</dbReference>
<organism evidence="2 3">
    <name type="scientific">Hymenobacter metallicola</name>
    <dbReference type="NCBI Taxonomy" id="2563114"/>
    <lineage>
        <taxon>Bacteria</taxon>
        <taxon>Pseudomonadati</taxon>
        <taxon>Bacteroidota</taxon>
        <taxon>Cytophagia</taxon>
        <taxon>Cytophagales</taxon>
        <taxon>Hymenobacteraceae</taxon>
        <taxon>Hymenobacter</taxon>
    </lineage>
</organism>
<accession>A0A4Z0PY73</accession>
<gene>
    <name evidence="2" type="ORF">E5K02_23665</name>
</gene>
<comment type="caution">
    <text evidence="2">The sequence shown here is derived from an EMBL/GenBank/DDBJ whole genome shotgun (WGS) entry which is preliminary data.</text>
</comment>
<reference evidence="2 3" key="1">
    <citation type="submission" date="2019-04" db="EMBL/GenBank/DDBJ databases">
        <authorList>
            <person name="Feng G."/>
            <person name="Zhang J."/>
            <person name="Zhu H."/>
        </authorList>
    </citation>
    <scope>NUCLEOTIDE SEQUENCE [LARGE SCALE GENOMIC DNA]</scope>
    <source>
        <strain evidence="2 3">9PBR-1</strain>
    </source>
</reference>
<dbReference type="GO" id="GO:0009882">
    <property type="term" value="F:blue light photoreceptor activity"/>
    <property type="evidence" value="ECO:0007669"/>
    <property type="project" value="InterPro"/>
</dbReference>
<name>A0A4Z0PY73_9BACT</name>
<evidence type="ECO:0000313" key="3">
    <source>
        <dbReference type="Proteomes" id="UP000298471"/>
    </source>
</evidence>
<feature type="domain" description="BLUF" evidence="1">
    <location>
        <begin position="59"/>
        <end position="150"/>
    </location>
</feature>
<proteinExistence type="predicted"/>
<dbReference type="Proteomes" id="UP000298471">
    <property type="component" value="Unassembled WGS sequence"/>
</dbReference>
<dbReference type="PROSITE" id="PS50925">
    <property type="entry name" value="BLUF"/>
    <property type="match status" value="1"/>
</dbReference>
<dbReference type="AlphaFoldDB" id="A0A4Z0PY73"/>
<dbReference type="InterPro" id="IPR036046">
    <property type="entry name" value="Acylphosphatase-like_dom_sf"/>
</dbReference>
<dbReference type="Gene3D" id="3.30.70.100">
    <property type="match status" value="1"/>
</dbReference>
<dbReference type="SMART" id="SM01034">
    <property type="entry name" value="BLUF"/>
    <property type="match status" value="1"/>
</dbReference>
<dbReference type="OrthoDB" id="1122028at2"/>
<evidence type="ECO:0000313" key="2">
    <source>
        <dbReference type="EMBL" id="TGE22730.1"/>
    </source>
</evidence>
<sequence>MVDSFPYTEAQRRQAVAWAIAVTANTPLAPRRYERYLLEQYQLGLLSLDEMLQLLESSIYQIVYRSQAVHPLSTDALHELLVQSQQYNAHHQITGLLLYSAGRFVQVLEGPEAAVRVLYARIQADTRHWQVVTVGEGPEPVRRFAEWTMGFGQVALPEVASVLAAGPYDPPIPDVNEHHIQTLFRAFGLRPD</sequence>
<dbReference type="EMBL" id="SRMB01000006">
    <property type="protein sequence ID" value="TGE22730.1"/>
    <property type="molecule type" value="Genomic_DNA"/>
</dbReference>
<dbReference type="SUPFAM" id="SSF54975">
    <property type="entry name" value="Acylphosphatase/BLUF domain-like"/>
    <property type="match status" value="1"/>
</dbReference>
<dbReference type="RefSeq" id="WP_135398655.1">
    <property type="nucleotide sequence ID" value="NZ_SRMB01000006.1"/>
</dbReference>
<evidence type="ECO:0000259" key="1">
    <source>
        <dbReference type="PROSITE" id="PS50925"/>
    </source>
</evidence>
<dbReference type="Pfam" id="PF04940">
    <property type="entry name" value="BLUF"/>
    <property type="match status" value="1"/>
</dbReference>